<sequence>MTNGFTLFDISQRAAPLYAVISLLDYPELPEYWQAFQLAAAGVWRQLQFTPRAEAWQRWAPLVVQIEEGKAGETLVHWLEETAAAGHGGVTLFSGPLTLQQAAELWQQRISCLWPEGTVAIFRSDAPAVLFGWWHTLDALAQRAFLGPMTQLYLPVIDDKRCYRLLAQQDTPATVHADTFYQIQLTPEQYALLAHDNRLHRLANELFLYASTLTAFPLDIEVVKQRFLSGIVLAKQVYPLAGEAECEAWSVHRWVLGSEFYHHPAFISLTEHHTLADSLRIFKSAPEHLHCVRLHYHRPGWMRGDLPDISEVAL</sequence>
<proteinExistence type="predicted"/>
<dbReference type="Pfam" id="PF13503">
    <property type="entry name" value="DUF4123"/>
    <property type="match status" value="1"/>
</dbReference>
<dbReference type="RefSeq" id="WP_222157319.1">
    <property type="nucleotide sequence ID" value="NZ_CP081864.1"/>
</dbReference>
<reference evidence="2 3" key="1">
    <citation type="submission" date="2021-08" db="EMBL/GenBank/DDBJ databases">
        <title>Culture and genomic analysis of Symbiopectobacterium purcellii sp. nov. gen. nov., isolated from the leafhopper Empoasca decipiens.</title>
        <authorList>
            <person name="Nadal-Jimenez P."/>
            <person name="Siozios S."/>
            <person name="Halliday N."/>
            <person name="Camara M."/>
            <person name="Hurst G.D.D."/>
        </authorList>
    </citation>
    <scope>NUCLEOTIDE SEQUENCE [LARGE SCALE GENOMIC DNA]</scope>
    <source>
        <strain evidence="2 3">SyEd1</strain>
    </source>
</reference>
<keyword evidence="3" id="KW-1185">Reference proteome</keyword>
<evidence type="ECO:0000259" key="1">
    <source>
        <dbReference type="Pfam" id="PF13503"/>
    </source>
</evidence>
<feature type="domain" description="DUF4123" evidence="1">
    <location>
        <begin position="17"/>
        <end position="140"/>
    </location>
</feature>
<accession>A0ABX9AJE4</accession>
<name>A0ABX9AJE4_9ENTR</name>
<dbReference type="Proteomes" id="UP000825886">
    <property type="component" value="Chromosome"/>
</dbReference>
<dbReference type="InterPro" id="IPR025391">
    <property type="entry name" value="DUF4123"/>
</dbReference>
<dbReference type="EMBL" id="CP081864">
    <property type="protein sequence ID" value="QZN94191.1"/>
    <property type="molecule type" value="Genomic_DNA"/>
</dbReference>
<organism evidence="2 3">
    <name type="scientific">Symbiopectobacterium purcellii</name>
    <dbReference type="NCBI Taxonomy" id="2871826"/>
    <lineage>
        <taxon>Bacteria</taxon>
        <taxon>Pseudomonadati</taxon>
        <taxon>Pseudomonadota</taxon>
        <taxon>Gammaproteobacteria</taxon>
        <taxon>Enterobacterales</taxon>
        <taxon>Enterobacteriaceae</taxon>
    </lineage>
</organism>
<evidence type="ECO:0000313" key="3">
    <source>
        <dbReference type="Proteomes" id="UP000825886"/>
    </source>
</evidence>
<gene>
    <name evidence="2" type="ORF">K6K13_12450</name>
</gene>
<protein>
    <submittedName>
        <fullName evidence="2">DUF4123 domain-containing protein</fullName>
    </submittedName>
</protein>
<evidence type="ECO:0000313" key="2">
    <source>
        <dbReference type="EMBL" id="QZN94191.1"/>
    </source>
</evidence>